<organism evidence="3 4">
    <name type="scientific">Klenkia soli</name>
    <dbReference type="NCBI Taxonomy" id="1052260"/>
    <lineage>
        <taxon>Bacteria</taxon>
        <taxon>Bacillati</taxon>
        <taxon>Actinomycetota</taxon>
        <taxon>Actinomycetes</taxon>
        <taxon>Geodermatophilales</taxon>
        <taxon>Geodermatophilaceae</taxon>
        <taxon>Klenkia</taxon>
    </lineage>
</organism>
<evidence type="ECO:0000313" key="3">
    <source>
        <dbReference type="EMBL" id="SDP23881.1"/>
    </source>
</evidence>
<dbReference type="InterPro" id="IPR016047">
    <property type="entry name" value="M23ase_b-sheet_dom"/>
</dbReference>
<evidence type="ECO:0000313" key="4">
    <source>
        <dbReference type="Proteomes" id="UP000199088"/>
    </source>
</evidence>
<dbReference type="SUPFAM" id="SSF51261">
    <property type="entry name" value="Duplicated hybrid motif"/>
    <property type="match status" value="1"/>
</dbReference>
<proteinExistence type="predicted"/>
<evidence type="ECO:0000259" key="2">
    <source>
        <dbReference type="Pfam" id="PF01551"/>
    </source>
</evidence>
<dbReference type="RefSeq" id="WP_091247456.1">
    <property type="nucleotide sequence ID" value="NZ_FNIR01000011.1"/>
</dbReference>
<dbReference type="PANTHER" id="PTHR21666:SF270">
    <property type="entry name" value="MUREIN HYDROLASE ACTIVATOR ENVC"/>
    <property type="match status" value="1"/>
</dbReference>
<dbReference type="PANTHER" id="PTHR21666">
    <property type="entry name" value="PEPTIDASE-RELATED"/>
    <property type="match status" value="1"/>
</dbReference>
<accession>A0A1H0R2X6</accession>
<dbReference type="Gene3D" id="2.70.70.10">
    <property type="entry name" value="Glucose Permease (Domain IIA)"/>
    <property type="match status" value="1"/>
</dbReference>
<dbReference type="STRING" id="1052260.SAMN05660199_03446"/>
<keyword evidence="4" id="KW-1185">Reference proteome</keyword>
<evidence type="ECO:0000256" key="1">
    <source>
        <dbReference type="SAM" id="SignalP"/>
    </source>
</evidence>
<name>A0A1H0R2X6_9ACTN</name>
<dbReference type="Proteomes" id="UP000199088">
    <property type="component" value="Unassembled WGS sequence"/>
</dbReference>
<sequence length="386" mass="38402">MRRRLPTLLLGALVTLALGAGPTTAPAAAAPVDPSAVTAAQAEVDRVAALVAAAEDELARSTVLAEAAADADRIAQDELAAAQTAAAETAAALAEAQAATAVAEDDVATLGREAFMGSQSFGTAAVLLDAESPEDVLERAATLAQLGEDRAGRLDAVELVRDQEQAADAAAQEAVDQVGAAATAAAESDAAAQQQVAAAQQSYDAVSAEKAGLDATLLAAQTALLEAQGVEDAAEAAAAAAQESVAAASVTSVGTGSLVSGRVTSCYGSRWGTVHQGIDIAAPIGTPIYAPEGGVVLDAGPANGFGQAVYLQHADGVVTLYGHVDTFTVQAGQVVAAGQQIATVGNRGQSTGPHVHVETHYSGLYADRRNPVPWLTAHGISVGSCG</sequence>
<dbReference type="AlphaFoldDB" id="A0A1H0R2X6"/>
<dbReference type="EMBL" id="FNIR01000011">
    <property type="protein sequence ID" value="SDP23881.1"/>
    <property type="molecule type" value="Genomic_DNA"/>
</dbReference>
<feature type="signal peptide" evidence="1">
    <location>
        <begin position="1"/>
        <end position="27"/>
    </location>
</feature>
<feature type="chain" id="PRO_5011456059" evidence="1">
    <location>
        <begin position="28"/>
        <end position="386"/>
    </location>
</feature>
<dbReference type="CDD" id="cd12797">
    <property type="entry name" value="M23_peptidase"/>
    <property type="match status" value="1"/>
</dbReference>
<dbReference type="OrthoDB" id="1099523at2"/>
<dbReference type="GO" id="GO:0004222">
    <property type="term" value="F:metalloendopeptidase activity"/>
    <property type="evidence" value="ECO:0007669"/>
    <property type="project" value="TreeGrafter"/>
</dbReference>
<reference evidence="4" key="1">
    <citation type="submission" date="2016-10" db="EMBL/GenBank/DDBJ databases">
        <authorList>
            <person name="Varghese N."/>
            <person name="Submissions S."/>
        </authorList>
    </citation>
    <scope>NUCLEOTIDE SEQUENCE [LARGE SCALE GENOMIC DNA]</scope>
    <source>
        <strain evidence="4">DSM 45843</strain>
    </source>
</reference>
<gene>
    <name evidence="3" type="ORF">SAMN05660199_03446</name>
</gene>
<protein>
    <submittedName>
        <fullName evidence="3">Peptidase family M23</fullName>
    </submittedName>
</protein>
<dbReference type="Pfam" id="PF01551">
    <property type="entry name" value="Peptidase_M23"/>
    <property type="match status" value="1"/>
</dbReference>
<dbReference type="InterPro" id="IPR011055">
    <property type="entry name" value="Dup_hybrid_motif"/>
</dbReference>
<feature type="domain" description="M23ase beta-sheet core" evidence="2">
    <location>
        <begin position="274"/>
        <end position="364"/>
    </location>
</feature>
<keyword evidence="1" id="KW-0732">Signal</keyword>
<dbReference type="InterPro" id="IPR050570">
    <property type="entry name" value="Cell_wall_metabolism_enzyme"/>
</dbReference>